<keyword evidence="1" id="KW-0812">Transmembrane</keyword>
<protein>
    <recommendedName>
        <fullName evidence="4">DUF998 domain-containing protein</fullName>
    </recommendedName>
</protein>
<feature type="transmembrane region" description="Helical" evidence="1">
    <location>
        <begin position="51"/>
        <end position="70"/>
    </location>
</feature>
<sequence length="391" mass="44478">MKNQGKLIIDQEKLKELNLKDGTQLKIDFSPNHPANLAVIRKYFFTDSSTWRWFLLPSLIMSLLFSGYFYSKHKYLIALSGINSIASWTIIVGTGCGSVLFCVLYLKNRQQIQQWLGKKLYWRSLLTINISFAVILGIALLAFFWLLGIIFKGTSFDLGTASFIFLLFNIVTNFAMFYAVETLSPDSIFKLLITVIISGALVSMITNSNKHWWLYNISYLGTKYASNSWQFNLTLIVSSLLFLALTDFLFSSLEERYPHDHRLLVLRILLTLFAVSLGGVGIFANNAGLLHRLHTDAAALMIRVLIIIVLSVNFLLPESPKRFRQLSYITAGILVISTLLFQVVGYLSLTAYELIDFILVFGWLILLLQQLQQLTGTTDNSLQVRVFSRKY</sequence>
<dbReference type="InterPro" id="IPR009339">
    <property type="entry name" value="DUF998"/>
</dbReference>
<proteinExistence type="predicted"/>
<gene>
    <name evidence="2" type="ORF">FD21_GL001376</name>
</gene>
<feature type="transmembrane region" description="Helical" evidence="1">
    <location>
        <begin position="297"/>
        <end position="316"/>
    </location>
</feature>
<feature type="transmembrane region" description="Helical" evidence="1">
    <location>
        <begin position="126"/>
        <end position="151"/>
    </location>
</feature>
<accession>A0A0R2CE19</accession>
<dbReference type="PATRIC" id="fig|1133569.4.peg.1512"/>
<evidence type="ECO:0000313" key="3">
    <source>
        <dbReference type="Proteomes" id="UP000051576"/>
    </source>
</evidence>
<feature type="transmembrane region" description="Helical" evidence="1">
    <location>
        <begin position="229"/>
        <end position="251"/>
    </location>
</feature>
<keyword evidence="1" id="KW-0472">Membrane</keyword>
<dbReference type="OrthoDB" id="2329326at2"/>
<evidence type="ECO:0008006" key="4">
    <source>
        <dbReference type="Google" id="ProtNLM"/>
    </source>
</evidence>
<feature type="transmembrane region" description="Helical" evidence="1">
    <location>
        <begin position="263"/>
        <end position="285"/>
    </location>
</feature>
<comment type="caution">
    <text evidence="2">The sequence shown here is derived from an EMBL/GenBank/DDBJ whole genome shotgun (WGS) entry which is preliminary data.</text>
</comment>
<feature type="transmembrane region" description="Helical" evidence="1">
    <location>
        <begin position="354"/>
        <end position="371"/>
    </location>
</feature>
<dbReference type="eggNOG" id="ENOG5032UTZ">
    <property type="taxonomic scope" value="Bacteria"/>
</dbReference>
<organism evidence="2 3">
    <name type="scientific">Liquorilactobacillus vini DSM 20605</name>
    <dbReference type="NCBI Taxonomy" id="1133569"/>
    <lineage>
        <taxon>Bacteria</taxon>
        <taxon>Bacillati</taxon>
        <taxon>Bacillota</taxon>
        <taxon>Bacilli</taxon>
        <taxon>Lactobacillales</taxon>
        <taxon>Lactobacillaceae</taxon>
        <taxon>Liquorilactobacillus</taxon>
    </lineage>
</organism>
<feature type="transmembrane region" description="Helical" evidence="1">
    <location>
        <begin position="85"/>
        <end position="106"/>
    </location>
</feature>
<feature type="transmembrane region" description="Helical" evidence="1">
    <location>
        <begin position="187"/>
        <end position="206"/>
    </location>
</feature>
<dbReference type="RefSeq" id="WP_010579875.1">
    <property type="nucleotide sequence ID" value="NZ_AHYZ01000044.1"/>
</dbReference>
<dbReference type="STRING" id="1133569.FD21_GL001376"/>
<evidence type="ECO:0000256" key="1">
    <source>
        <dbReference type="SAM" id="Phobius"/>
    </source>
</evidence>
<dbReference type="Proteomes" id="UP000051576">
    <property type="component" value="Unassembled WGS sequence"/>
</dbReference>
<keyword evidence="1" id="KW-1133">Transmembrane helix</keyword>
<name>A0A0R2CE19_9LACO</name>
<feature type="transmembrane region" description="Helical" evidence="1">
    <location>
        <begin position="163"/>
        <end position="180"/>
    </location>
</feature>
<keyword evidence="3" id="KW-1185">Reference proteome</keyword>
<dbReference type="AlphaFoldDB" id="A0A0R2CE19"/>
<feature type="transmembrane region" description="Helical" evidence="1">
    <location>
        <begin position="328"/>
        <end position="348"/>
    </location>
</feature>
<reference evidence="2 3" key="1">
    <citation type="journal article" date="2015" name="Genome Announc.">
        <title>Expanding the biotechnology potential of lactobacilli through comparative genomics of 213 strains and associated genera.</title>
        <authorList>
            <person name="Sun Z."/>
            <person name="Harris H.M."/>
            <person name="McCann A."/>
            <person name="Guo C."/>
            <person name="Argimon S."/>
            <person name="Zhang W."/>
            <person name="Yang X."/>
            <person name="Jeffery I.B."/>
            <person name="Cooney J.C."/>
            <person name="Kagawa T.F."/>
            <person name="Liu W."/>
            <person name="Song Y."/>
            <person name="Salvetti E."/>
            <person name="Wrobel A."/>
            <person name="Rasinkangas P."/>
            <person name="Parkhill J."/>
            <person name="Rea M.C."/>
            <person name="O'Sullivan O."/>
            <person name="Ritari J."/>
            <person name="Douillard F.P."/>
            <person name="Paul Ross R."/>
            <person name="Yang R."/>
            <person name="Briner A.E."/>
            <person name="Felis G.E."/>
            <person name="de Vos W.M."/>
            <person name="Barrangou R."/>
            <person name="Klaenhammer T.R."/>
            <person name="Caufield P.W."/>
            <person name="Cui Y."/>
            <person name="Zhang H."/>
            <person name="O'Toole P.W."/>
        </authorList>
    </citation>
    <scope>NUCLEOTIDE SEQUENCE [LARGE SCALE GENOMIC DNA]</scope>
    <source>
        <strain evidence="2 3">DSM 20605</strain>
    </source>
</reference>
<dbReference type="EMBL" id="AYYX01000004">
    <property type="protein sequence ID" value="KRM89520.1"/>
    <property type="molecule type" value="Genomic_DNA"/>
</dbReference>
<dbReference type="Pfam" id="PF06197">
    <property type="entry name" value="DUF998"/>
    <property type="match status" value="1"/>
</dbReference>
<evidence type="ECO:0000313" key="2">
    <source>
        <dbReference type="EMBL" id="KRM89520.1"/>
    </source>
</evidence>